<accession>A0AAW2IWD0</accession>
<dbReference type="AlphaFoldDB" id="A0AAW2IWD0"/>
<evidence type="ECO:0000313" key="1">
    <source>
        <dbReference type="EMBL" id="KAL0286554.1"/>
    </source>
</evidence>
<proteinExistence type="predicted"/>
<dbReference type="SUPFAM" id="SSF56672">
    <property type="entry name" value="DNA/RNA polymerases"/>
    <property type="match status" value="1"/>
</dbReference>
<name>A0AAW2IWD0_9LAMI</name>
<dbReference type="InterPro" id="IPR043502">
    <property type="entry name" value="DNA/RNA_pol_sf"/>
</dbReference>
<dbReference type="EMBL" id="JACGWK010001531">
    <property type="protein sequence ID" value="KAL0286554.1"/>
    <property type="molecule type" value="Genomic_DNA"/>
</dbReference>
<reference evidence="1" key="1">
    <citation type="submission" date="2020-06" db="EMBL/GenBank/DDBJ databases">
        <authorList>
            <person name="Li T."/>
            <person name="Hu X."/>
            <person name="Zhang T."/>
            <person name="Song X."/>
            <person name="Zhang H."/>
            <person name="Dai N."/>
            <person name="Sheng W."/>
            <person name="Hou X."/>
            <person name="Wei L."/>
        </authorList>
    </citation>
    <scope>NUCLEOTIDE SEQUENCE</scope>
    <source>
        <strain evidence="1">G01</strain>
        <tissue evidence="1">Leaf</tissue>
    </source>
</reference>
<organism evidence="1">
    <name type="scientific">Sesamum angustifolium</name>
    <dbReference type="NCBI Taxonomy" id="2727405"/>
    <lineage>
        <taxon>Eukaryota</taxon>
        <taxon>Viridiplantae</taxon>
        <taxon>Streptophyta</taxon>
        <taxon>Embryophyta</taxon>
        <taxon>Tracheophyta</taxon>
        <taxon>Spermatophyta</taxon>
        <taxon>Magnoliopsida</taxon>
        <taxon>eudicotyledons</taxon>
        <taxon>Gunneridae</taxon>
        <taxon>Pentapetalae</taxon>
        <taxon>asterids</taxon>
        <taxon>lamiids</taxon>
        <taxon>Lamiales</taxon>
        <taxon>Pedaliaceae</taxon>
        <taxon>Sesamum</taxon>
    </lineage>
</organism>
<comment type="caution">
    <text evidence="1">The sequence shown here is derived from an EMBL/GenBank/DDBJ whole genome shotgun (WGS) entry which is preliminary data.</text>
</comment>
<gene>
    <name evidence="1" type="ORF">Sangu_2728600</name>
</gene>
<feature type="non-terminal residue" evidence="1">
    <location>
        <position position="86"/>
    </location>
</feature>
<reference evidence="1" key="2">
    <citation type="journal article" date="2024" name="Plant">
        <title>Genomic evolution and insights into agronomic trait innovations of Sesamum species.</title>
        <authorList>
            <person name="Miao H."/>
            <person name="Wang L."/>
            <person name="Qu L."/>
            <person name="Liu H."/>
            <person name="Sun Y."/>
            <person name="Le M."/>
            <person name="Wang Q."/>
            <person name="Wei S."/>
            <person name="Zheng Y."/>
            <person name="Lin W."/>
            <person name="Duan Y."/>
            <person name="Cao H."/>
            <person name="Xiong S."/>
            <person name="Wang X."/>
            <person name="Wei L."/>
            <person name="Li C."/>
            <person name="Ma Q."/>
            <person name="Ju M."/>
            <person name="Zhao R."/>
            <person name="Li G."/>
            <person name="Mu C."/>
            <person name="Tian Q."/>
            <person name="Mei H."/>
            <person name="Zhang T."/>
            <person name="Gao T."/>
            <person name="Zhang H."/>
        </authorList>
    </citation>
    <scope>NUCLEOTIDE SEQUENCE</scope>
    <source>
        <strain evidence="1">G01</strain>
    </source>
</reference>
<dbReference type="PANTHER" id="PTHR15503:SF45">
    <property type="entry name" value="RNA-DIRECTED DNA POLYMERASE HOMOLOG"/>
    <property type="match status" value="1"/>
</dbReference>
<sequence>MLEGCEAYLVHVIAAEKVNPTLTEILVVRDFTEMFPNDLPGLPPHRKMVFTIETLPGVAPISIAPYRIALVELQQLKKQIEELLEK</sequence>
<protein>
    <submittedName>
        <fullName evidence="1">Uncharacterized protein</fullName>
    </submittedName>
</protein>
<dbReference type="InterPro" id="IPR032567">
    <property type="entry name" value="RTL1-rel"/>
</dbReference>
<dbReference type="PANTHER" id="PTHR15503">
    <property type="entry name" value="LDOC1 RELATED"/>
    <property type="match status" value="1"/>
</dbReference>